<dbReference type="Pfam" id="PF20979">
    <property type="entry name" value="Arginosuc_syn_C"/>
    <property type="match status" value="1"/>
</dbReference>
<dbReference type="InterPro" id="IPR001518">
    <property type="entry name" value="Arginosuc_synth"/>
</dbReference>
<sequence>MSEDKKTVVLAYSGGLDTSCILLWLKEQGYEVIAFMADVGQDEDFKEAREKATKLGAKKVFIEDLREEFVKEFIFPAVQANAIYEDRYLMGTAVARPCIARRQIQIALKEGAEYVSHGATGKGNDQVRFEMTYYALYPGVKVITPWRLPEFYNRFKGRKDLFDYAEQKGIPLPVTPKKPWSIDANLMHISYESGILENPKTMAPDDLYCFTADPKSAPDEPEQLELEFKKGVPVRVQNLKDGTVHDKPLDIYLYLNKMGGRHGVGRIDIVENRFVGMKSRGIYECPGGTILRAAHLDIETFTMDRELRKIKQMMAGKFSEQVYYGYWYSPEGDYVRFCLDKSQDNVEGKVTLDLFKGNVYIRSRESKASLYNEELVSMDTITGYNPQDAAGFIRINALSCETLAELLWKLFQQASQLDNLFHQAFQGNELELKRMDNVKTSARNLMKLFLTKTFIIEKQPPQVLKIQTKFGVVVRHLLGGKLNIQTHPPEVTCTLISEKQAQGLNVGNRKSSVSSNNSPVLNNKKTLEFNQVTGKLIGEFKNLSLAKATRQGGKNKEVVTEEKSALLFSTQINLGKEIFNISAISVPVVVTVHGNQQCDAEATVFWDNAFADKERKLFDVPDQVEWPRFAEALNKRWALNNQLPLSPDSIAFLGKKIFPGKMEGGMDNAMVTRQLFNRDHMNGRSFSFWKWFYGALDVVSRRLLDEWRDERVAGFISKNIAHDMLRGCNSGTFLLRFSETEIGGISVAYVNTYDGGPCEVFDVAPWTNTHLQMRKFSDRLKDLGELVQLFPNIAKDDAFGPYYTNDGKLREHSRLRKALNKGEENGA</sequence>
<comment type="caution">
    <text evidence="21">The sequence shown here is derived from an EMBL/GenBank/DDBJ whole genome shotgun (WGS) entry which is preliminary data.</text>
</comment>
<keyword evidence="16" id="KW-0539">Nucleus</keyword>
<evidence type="ECO:0000256" key="19">
    <source>
        <dbReference type="PROSITE-ProRule" id="PRU00191"/>
    </source>
</evidence>
<gene>
    <name evidence="21" type="primary">ass1</name>
    <name evidence="21" type="ORF">AWC38_SpisGene8708</name>
</gene>
<dbReference type="UniPathway" id="UPA00158">
    <property type="reaction ID" value="UER00272"/>
</dbReference>
<dbReference type="SUPFAM" id="SSF49417">
    <property type="entry name" value="p53-like transcription factors"/>
    <property type="match status" value="1"/>
</dbReference>
<dbReference type="OrthoDB" id="1688907at2759"/>
<dbReference type="AlphaFoldDB" id="A0A2B4S7F2"/>
<keyword evidence="8" id="KW-0055">Arginine biosynthesis</keyword>
<dbReference type="GO" id="GO:0003700">
    <property type="term" value="F:DNA-binding transcription factor activity"/>
    <property type="evidence" value="ECO:0007669"/>
    <property type="project" value="InterPro"/>
</dbReference>
<dbReference type="InterPro" id="IPR008967">
    <property type="entry name" value="p53-like_TF_DNA-bd_sf"/>
</dbReference>
<dbReference type="PROSITE" id="PS00565">
    <property type="entry name" value="ARGININOSUCCIN_SYN_2"/>
    <property type="match status" value="1"/>
</dbReference>
<evidence type="ECO:0000256" key="2">
    <source>
        <dbReference type="ARBA" id="ARBA00004967"/>
    </source>
</evidence>
<dbReference type="GO" id="GO:0005634">
    <property type="term" value="C:nucleus"/>
    <property type="evidence" value="ECO:0007669"/>
    <property type="project" value="UniProtKB-SubCell"/>
</dbReference>
<dbReference type="Gene3D" id="2.60.40.630">
    <property type="entry name" value="STAT transcription factor, DNA-binding domain"/>
    <property type="match status" value="1"/>
</dbReference>
<dbReference type="CDD" id="cd09919">
    <property type="entry name" value="SH2_STAT_family"/>
    <property type="match status" value="1"/>
</dbReference>
<dbReference type="FunFam" id="3.90.1260.10:FF:000003">
    <property type="entry name" value="Argininosuccinate synthase"/>
    <property type="match status" value="1"/>
</dbReference>
<dbReference type="InterPro" id="IPR036860">
    <property type="entry name" value="SH2_dom_sf"/>
</dbReference>
<evidence type="ECO:0000256" key="1">
    <source>
        <dbReference type="ARBA" id="ARBA00004123"/>
    </source>
</evidence>
<dbReference type="GO" id="GO:0006526">
    <property type="term" value="P:L-arginine biosynthetic process"/>
    <property type="evidence" value="ECO:0007669"/>
    <property type="project" value="UniProtKB-UniPathway"/>
</dbReference>
<comment type="subcellular location">
    <subcellularLocation>
        <location evidence="1">Nucleus</location>
    </subcellularLocation>
</comment>
<dbReference type="EMBL" id="LSMT01000122">
    <property type="protein sequence ID" value="PFX26584.1"/>
    <property type="molecule type" value="Genomic_DNA"/>
</dbReference>
<protein>
    <recommendedName>
        <fullName evidence="6">Argininosuccinate synthase</fullName>
        <ecNumber evidence="5">6.3.4.5</ecNumber>
    </recommendedName>
    <alternativeName>
        <fullName evidence="17">Citrulline--aspartate ligase</fullName>
    </alternativeName>
</protein>
<dbReference type="Gene3D" id="3.40.50.620">
    <property type="entry name" value="HUPs"/>
    <property type="match status" value="1"/>
</dbReference>
<keyword evidence="12" id="KW-0067">ATP-binding</keyword>
<evidence type="ECO:0000256" key="4">
    <source>
        <dbReference type="ARBA" id="ARBA00011881"/>
    </source>
</evidence>
<dbReference type="PROSITE" id="PS00564">
    <property type="entry name" value="ARGININOSUCCIN_SYN_1"/>
    <property type="match status" value="1"/>
</dbReference>
<dbReference type="GO" id="GO:0003677">
    <property type="term" value="F:DNA binding"/>
    <property type="evidence" value="ECO:0007669"/>
    <property type="project" value="UniProtKB-KW"/>
</dbReference>
<dbReference type="InterPro" id="IPR023434">
    <property type="entry name" value="Arginosuc_synth_type_1_subfam"/>
</dbReference>
<dbReference type="InterPro" id="IPR000980">
    <property type="entry name" value="SH2"/>
</dbReference>
<evidence type="ECO:0000256" key="7">
    <source>
        <dbReference type="ARBA" id="ARBA00022436"/>
    </source>
</evidence>
<dbReference type="Pfam" id="PF02864">
    <property type="entry name" value="STAT_bind"/>
    <property type="match status" value="1"/>
</dbReference>
<keyword evidence="10" id="KW-0028">Amino-acid biosynthesis</keyword>
<dbReference type="InterPro" id="IPR015988">
    <property type="entry name" value="STAT_TF_CC"/>
</dbReference>
<accession>A0A2B4S7F2</accession>
<dbReference type="InterPro" id="IPR048988">
    <property type="entry name" value="STAT_linker"/>
</dbReference>
<dbReference type="FunFam" id="3.40.50.620:FF:000019">
    <property type="entry name" value="Argininosuccinate synthase"/>
    <property type="match status" value="1"/>
</dbReference>
<evidence type="ECO:0000256" key="16">
    <source>
        <dbReference type="ARBA" id="ARBA00023242"/>
    </source>
</evidence>
<dbReference type="GO" id="GO:0005737">
    <property type="term" value="C:cytoplasm"/>
    <property type="evidence" value="ECO:0007669"/>
    <property type="project" value="TreeGrafter"/>
</dbReference>
<dbReference type="InterPro" id="IPR012345">
    <property type="entry name" value="STAT_TF_DNA-bd_N"/>
</dbReference>
<dbReference type="GO" id="GO:0000053">
    <property type="term" value="P:argininosuccinate metabolic process"/>
    <property type="evidence" value="ECO:0007669"/>
    <property type="project" value="TreeGrafter"/>
</dbReference>
<dbReference type="SUPFAM" id="SSF52402">
    <property type="entry name" value="Adenine nucleotide alpha hydrolases-like"/>
    <property type="match status" value="1"/>
</dbReference>
<dbReference type="GO" id="GO:0000050">
    <property type="term" value="P:urea cycle"/>
    <property type="evidence" value="ECO:0007669"/>
    <property type="project" value="UniProtKB-UniPathway"/>
</dbReference>
<evidence type="ECO:0000256" key="12">
    <source>
        <dbReference type="ARBA" id="ARBA00022840"/>
    </source>
</evidence>
<dbReference type="SUPFAM" id="SSF55550">
    <property type="entry name" value="SH2 domain"/>
    <property type="match status" value="1"/>
</dbReference>
<dbReference type="Gene3D" id="1.10.238.10">
    <property type="entry name" value="EF-hand"/>
    <property type="match status" value="1"/>
</dbReference>
<dbReference type="SUPFAM" id="SSF69864">
    <property type="entry name" value="Argininosuccinate synthetase, C-terminal domain"/>
    <property type="match status" value="1"/>
</dbReference>
<evidence type="ECO:0000259" key="20">
    <source>
        <dbReference type="PROSITE" id="PS50001"/>
    </source>
</evidence>
<dbReference type="SUPFAM" id="SSF47655">
    <property type="entry name" value="STAT"/>
    <property type="match status" value="1"/>
</dbReference>
<dbReference type="InterPro" id="IPR014729">
    <property type="entry name" value="Rossmann-like_a/b/a_fold"/>
</dbReference>
<dbReference type="CDD" id="cd01999">
    <property type="entry name" value="ASS"/>
    <property type="match status" value="1"/>
</dbReference>
<dbReference type="Gene3D" id="3.30.505.10">
    <property type="entry name" value="SH2 domain"/>
    <property type="match status" value="1"/>
</dbReference>
<keyword evidence="22" id="KW-1185">Reference proteome</keyword>
<dbReference type="InterPro" id="IPR048268">
    <property type="entry name" value="Arginosuc_syn_C"/>
</dbReference>
<keyword evidence="9" id="KW-0436">Ligase</keyword>
<dbReference type="GO" id="GO:0005524">
    <property type="term" value="F:ATP binding"/>
    <property type="evidence" value="ECO:0007669"/>
    <property type="project" value="UniProtKB-KW"/>
</dbReference>
<dbReference type="Gene3D" id="3.90.1260.10">
    <property type="entry name" value="Argininosuccinate synthetase, chain A, domain 2"/>
    <property type="match status" value="1"/>
</dbReference>
<evidence type="ECO:0000256" key="17">
    <source>
        <dbReference type="ARBA" id="ARBA00029916"/>
    </source>
</evidence>
<feature type="domain" description="SH2" evidence="20">
    <location>
        <begin position="691"/>
        <end position="827"/>
    </location>
</feature>
<dbReference type="CDD" id="cd14801">
    <property type="entry name" value="STAT_DBD"/>
    <property type="match status" value="1"/>
</dbReference>
<dbReference type="NCBIfam" id="NF001770">
    <property type="entry name" value="PRK00509.1"/>
    <property type="match status" value="1"/>
</dbReference>
<dbReference type="Pfam" id="PF21354">
    <property type="entry name" value="STAT_linker"/>
    <property type="match status" value="1"/>
</dbReference>
<dbReference type="Pfam" id="PF00017">
    <property type="entry name" value="SH2"/>
    <property type="match status" value="1"/>
</dbReference>
<evidence type="ECO:0000313" key="21">
    <source>
        <dbReference type="EMBL" id="PFX26584.1"/>
    </source>
</evidence>
<dbReference type="STRING" id="50429.A0A2B4S7F2"/>
<dbReference type="InterPro" id="IPR013801">
    <property type="entry name" value="STAT_TF_DNA-bd"/>
</dbReference>
<comment type="subunit">
    <text evidence="4">Homotetramer.</text>
</comment>
<organism evidence="21 22">
    <name type="scientific">Stylophora pistillata</name>
    <name type="common">Smooth cauliflower coral</name>
    <dbReference type="NCBI Taxonomy" id="50429"/>
    <lineage>
        <taxon>Eukaryota</taxon>
        <taxon>Metazoa</taxon>
        <taxon>Cnidaria</taxon>
        <taxon>Anthozoa</taxon>
        <taxon>Hexacorallia</taxon>
        <taxon>Scleractinia</taxon>
        <taxon>Astrocoeniina</taxon>
        <taxon>Pocilloporidae</taxon>
        <taxon>Stylophora</taxon>
    </lineage>
</organism>
<dbReference type="PROSITE" id="PS50001">
    <property type="entry name" value="SH2"/>
    <property type="match status" value="1"/>
</dbReference>
<dbReference type="UniPathway" id="UPA00068">
    <property type="reaction ID" value="UER00113"/>
</dbReference>
<evidence type="ECO:0000256" key="11">
    <source>
        <dbReference type="ARBA" id="ARBA00022741"/>
    </source>
</evidence>
<dbReference type="GO" id="GO:0004055">
    <property type="term" value="F:argininosuccinate synthase activity"/>
    <property type="evidence" value="ECO:0007669"/>
    <property type="project" value="UniProtKB-EC"/>
</dbReference>
<dbReference type="PANTHER" id="PTHR11587:SF2">
    <property type="entry name" value="ARGININOSUCCINATE SYNTHASE"/>
    <property type="match status" value="1"/>
</dbReference>
<evidence type="ECO:0000313" key="22">
    <source>
        <dbReference type="Proteomes" id="UP000225706"/>
    </source>
</evidence>
<keyword evidence="15" id="KW-0804">Transcription</keyword>
<reference evidence="22" key="1">
    <citation type="journal article" date="2017" name="bioRxiv">
        <title>Comparative analysis of the genomes of Stylophora pistillata and Acropora digitifera provides evidence for extensive differences between species of corals.</title>
        <authorList>
            <person name="Voolstra C.R."/>
            <person name="Li Y."/>
            <person name="Liew Y.J."/>
            <person name="Baumgarten S."/>
            <person name="Zoccola D."/>
            <person name="Flot J.-F."/>
            <person name="Tambutte S."/>
            <person name="Allemand D."/>
            <person name="Aranda M."/>
        </authorList>
    </citation>
    <scope>NUCLEOTIDE SEQUENCE [LARGE SCALE GENOMIC DNA]</scope>
</reference>
<evidence type="ECO:0000256" key="13">
    <source>
        <dbReference type="ARBA" id="ARBA00023015"/>
    </source>
</evidence>
<evidence type="ECO:0000256" key="14">
    <source>
        <dbReference type="ARBA" id="ARBA00023125"/>
    </source>
</evidence>
<name>A0A2B4S7F2_STYPI</name>
<proteinExistence type="inferred from homology"/>
<evidence type="ECO:0000256" key="15">
    <source>
        <dbReference type="ARBA" id="ARBA00023163"/>
    </source>
</evidence>
<evidence type="ECO:0000256" key="10">
    <source>
        <dbReference type="ARBA" id="ARBA00022605"/>
    </source>
</evidence>
<evidence type="ECO:0000256" key="6">
    <source>
        <dbReference type="ARBA" id="ARBA00014810"/>
    </source>
</evidence>
<dbReference type="Proteomes" id="UP000225706">
    <property type="component" value="Unassembled WGS sequence"/>
</dbReference>
<keyword evidence="13" id="KW-0805">Transcription regulation</keyword>
<dbReference type="Pfam" id="PF00764">
    <property type="entry name" value="Arginosuc_synth"/>
    <property type="match status" value="1"/>
</dbReference>
<comment type="pathway">
    <text evidence="3">Nitrogen metabolism; urea cycle; (N(omega)-L-arginino)succinate from L-aspartate and L-citrulline: step 1/1.</text>
</comment>
<comment type="pathway">
    <text evidence="2">Amino-acid biosynthesis; L-arginine biosynthesis; L-arginine from L-ornithine and carbamoyl phosphate: step 2/3.</text>
</comment>
<keyword evidence="14" id="KW-0238">DNA-binding</keyword>
<keyword evidence="19" id="KW-0727">SH2 domain</keyword>
<dbReference type="EC" id="6.3.4.5" evidence="5"/>
<keyword evidence="7" id="KW-0835">Urea cycle</keyword>
<dbReference type="NCBIfam" id="TIGR00032">
    <property type="entry name" value="argG"/>
    <property type="match status" value="1"/>
</dbReference>
<evidence type="ECO:0000256" key="18">
    <source>
        <dbReference type="ARBA" id="ARBA00049077"/>
    </source>
</evidence>
<dbReference type="InterPro" id="IPR018223">
    <property type="entry name" value="Arginosuc_synth_CS"/>
</dbReference>
<dbReference type="InterPro" id="IPR048267">
    <property type="entry name" value="Arginosuc_syn_N"/>
</dbReference>
<evidence type="ECO:0000256" key="8">
    <source>
        <dbReference type="ARBA" id="ARBA00022571"/>
    </source>
</evidence>
<evidence type="ECO:0000256" key="9">
    <source>
        <dbReference type="ARBA" id="ARBA00022598"/>
    </source>
</evidence>
<evidence type="ECO:0000256" key="5">
    <source>
        <dbReference type="ARBA" id="ARBA00012286"/>
    </source>
</evidence>
<evidence type="ECO:0000256" key="3">
    <source>
        <dbReference type="ARBA" id="ARBA00005154"/>
    </source>
</evidence>
<dbReference type="PANTHER" id="PTHR11587">
    <property type="entry name" value="ARGININOSUCCINATE SYNTHASE"/>
    <property type="match status" value="1"/>
</dbReference>
<dbReference type="InterPro" id="IPR024074">
    <property type="entry name" value="AS_cat/multimer_dom_body"/>
</dbReference>
<dbReference type="GO" id="GO:0007165">
    <property type="term" value="P:signal transduction"/>
    <property type="evidence" value="ECO:0007669"/>
    <property type="project" value="InterPro"/>
</dbReference>
<dbReference type="HAMAP" id="MF_00005">
    <property type="entry name" value="Arg_succ_synth_type1"/>
    <property type="match status" value="1"/>
</dbReference>
<comment type="catalytic activity">
    <reaction evidence="18">
        <text>L-citrulline + L-aspartate + ATP = 2-(N(omega)-L-arginino)succinate + AMP + diphosphate + H(+)</text>
        <dbReference type="Rhea" id="RHEA:10932"/>
        <dbReference type="ChEBI" id="CHEBI:15378"/>
        <dbReference type="ChEBI" id="CHEBI:29991"/>
        <dbReference type="ChEBI" id="CHEBI:30616"/>
        <dbReference type="ChEBI" id="CHEBI:33019"/>
        <dbReference type="ChEBI" id="CHEBI:57472"/>
        <dbReference type="ChEBI" id="CHEBI:57743"/>
        <dbReference type="ChEBI" id="CHEBI:456215"/>
        <dbReference type="EC" id="6.3.4.5"/>
    </reaction>
</comment>
<keyword evidence="11" id="KW-0547">Nucleotide-binding</keyword>